<dbReference type="InterPro" id="IPR012340">
    <property type="entry name" value="NA-bd_OB-fold"/>
</dbReference>
<name>G0QYZ8_ICHMU</name>
<keyword evidence="2" id="KW-1185">Reference proteome</keyword>
<sequence length="232" mass="27933">FDCKSDQNIKTLIQKIIYILKIITVQILPRQNDFLNIKGQLADQTGYLNYILYQQKNERNQEYLQTIESGRIFKLINVSLENYVDSHRIFIEKDSQIILQEVHYKFKKLKFKINQKRDQQQIQEITNQDFSQIKIDYMTQKPFFNISQMKLQTQNRYTFYGKVTDFGEQDNYFIGNVTDPTGNIRFEVLKMIILPQLQMMRLLYSEIFKQNQIKKVKSKQFWIIIANMQLLI</sequence>
<dbReference type="AlphaFoldDB" id="G0QYZ8"/>
<dbReference type="InParanoid" id="G0QYZ8"/>
<gene>
    <name evidence="1" type="ORF">IMG5_153410</name>
</gene>
<organism evidence="1 2">
    <name type="scientific">Ichthyophthirius multifiliis</name>
    <name type="common">White spot disease agent</name>
    <name type="synonym">Ich</name>
    <dbReference type="NCBI Taxonomy" id="5932"/>
    <lineage>
        <taxon>Eukaryota</taxon>
        <taxon>Sar</taxon>
        <taxon>Alveolata</taxon>
        <taxon>Ciliophora</taxon>
        <taxon>Intramacronucleata</taxon>
        <taxon>Oligohymenophorea</taxon>
        <taxon>Hymenostomatida</taxon>
        <taxon>Ophryoglenina</taxon>
        <taxon>Ichthyophthirius</taxon>
    </lineage>
</organism>
<dbReference type="RefSeq" id="XP_004030805.1">
    <property type="nucleotide sequence ID" value="XM_004030757.1"/>
</dbReference>
<accession>G0QYZ8</accession>
<evidence type="ECO:0000313" key="1">
    <source>
        <dbReference type="EMBL" id="EGR29569.1"/>
    </source>
</evidence>
<reference evidence="1 2" key="1">
    <citation type="submission" date="2011-07" db="EMBL/GenBank/DDBJ databases">
        <authorList>
            <person name="Coyne R."/>
            <person name="Brami D."/>
            <person name="Johnson J."/>
            <person name="Hostetler J."/>
            <person name="Hannick L."/>
            <person name="Clark T."/>
            <person name="Cassidy-Hanley D."/>
            <person name="Inman J."/>
        </authorList>
    </citation>
    <scope>NUCLEOTIDE SEQUENCE [LARGE SCALE GENOMIC DNA]</scope>
    <source>
        <strain evidence="1 2">G5</strain>
    </source>
</reference>
<dbReference type="Gene3D" id="2.40.50.140">
    <property type="entry name" value="Nucleic acid-binding proteins"/>
    <property type="match status" value="1"/>
</dbReference>
<dbReference type="EMBL" id="GL984132">
    <property type="protein sequence ID" value="EGR29569.1"/>
    <property type="molecule type" value="Genomic_DNA"/>
</dbReference>
<feature type="non-terminal residue" evidence="1">
    <location>
        <position position="1"/>
    </location>
</feature>
<evidence type="ECO:0000313" key="2">
    <source>
        <dbReference type="Proteomes" id="UP000008983"/>
    </source>
</evidence>
<protein>
    <submittedName>
        <fullName evidence="1">Uncharacterized protein</fullName>
    </submittedName>
</protein>
<dbReference type="GeneID" id="14905668"/>
<proteinExistence type="predicted"/>
<dbReference type="Proteomes" id="UP000008983">
    <property type="component" value="Unassembled WGS sequence"/>
</dbReference>